<evidence type="ECO:0000313" key="13">
    <source>
        <dbReference type="EMBL" id="CDG21938.1"/>
    </source>
</evidence>
<evidence type="ECO:0000313" key="14">
    <source>
        <dbReference type="Proteomes" id="UP000032735"/>
    </source>
</evidence>
<evidence type="ECO:0000256" key="5">
    <source>
        <dbReference type="ARBA" id="ARBA00022806"/>
    </source>
</evidence>
<keyword evidence="3 11" id="KW-0547">Nucleotide-binding</keyword>
<dbReference type="SMART" id="SM00487">
    <property type="entry name" value="DEXDc"/>
    <property type="match status" value="1"/>
</dbReference>
<dbReference type="Pfam" id="PF13307">
    <property type="entry name" value="Helicase_C_2"/>
    <property type="match status" value="1"/>
</dbReference>
<dbReference type="SMART" id="SM00491">
    <property type="entry name" value="HELICc2"/>
    <property type="match status" value="1"/>
</dbReference>
<keyword evidence="5 11" id="KW-0347">Helicase</keyword>
<dbReference type="GO" id="GO:0003677">
    <property type="term" value="F:DNA binding"/>
    <property type="evidence" value="ECO:0007669"/>
    <property type="project" value="UniProtKB-UniRule"/>
</dbReference>
<dbReference type="GO" id="GO:0033677">
    <property type="term" value="F:DNA/RNA helicase activity"/>
    <property type="evidence" value="ECO:0007669"/>
    <property type="project" value="TreeGrafter"/>
</dbReference>
<keyword evidence="1 11" id="KW-0004">4Fe-4S</keyword>
<keyword evidence="7 11" id="KW-0408">Iron</keyword>
<dbReference type="Proteomes" id="UP000032735">
    <property type="component" value="Chromosome"/>
</dbReference>
<keyword evidence="6 11" id="KW-0067">ATP-binding</keyword>
<keyword evidence="9 11" id="KW-0238">DNA-binding</keyword>
<dbReference type="InterPro" id="IPR006555">
    <property type="entry name" value="ATP-dep_Helicase_C"/>
</dbReference>
<dbReference type="InterPro" id="IPR039000">
    <property type="entry name" value="DinG_proteobact"/>
</dbReference>
<dbReference type="STRING" id="1354304.XPG1_2283"/>
<dbReference type="PANTHER" id="PTHR11472:SF59">
    <property type="entry name" value="ATP-DEPENDENT DNA HELICASE DING"/>
    <property type="match status" value="1"/>
</dbReference>
<dbReference type="EC" id="5.6.2.3" evidence="11"/>
<dbReference type="HAMAP" id="MF_02205">
    <property type="entry name" value="DinG_proteobact"/>
    <property type="match status" value="1"/>
</dbReference>
<evidence type="ECO:0000256" key="3">
    <source>
        <dbReference type="ARBA" id="ARBA00022741"/>
    </source>
</evidence>
<dbReference type="OrthoDB" id="9805194at2"/>
<dbReference type="KEGG" id="xpo:XPG1_2283"/>
<dbReference type="SMART" id="SM00488">
    <property type="entry name" value="DEXDc2"/>
    <property type="match status" value="1"/>
</dbReference>
<accession>A0A068R406</accession>
<dbReference type="InterPro" id="IPR014001">
    <property type="entry name" value="Helicase_ATP-bd"/>
</dbReference>
<keyword evidence="10 11" id="KW-0413">Isomerase</keyword>
<dbReference type="InterPro" id="IPR011545">
    <property type="entry name" value="DEAD/DEAH_box_helicase_dom"/>
</dbReference>
<gene>
    <name evidence="11 13" type="primary">dinG</name>
    <name evidence="13" type="ORF">XPG1_2283</name>
</gene>
<keyword evidence="8 11" id="KW-0411">Iron-sulfur</keyword>
<dbReference type="PROSITE" id="PS51193">
    <property type="entry name" value="HELICASE_ATP_BIND_2"/>
    <property type="match status" value="1"/>
</dbReference>
<evidence type="ECO:0000259" key="12">
    <source>
        <dbReference type="PROSITE" id="PS51193"/>
    </source>
</evidence>
<dbReference type="GO" id="GO:0006281">
    <property type="term" value="P:DNA repair"/>
    <property type="evidence" value="ECO:0007669"/>
    <property type="project" value="TreeGrafter"/>
</dbReference>
<dbReference type="NCBIfam" id="NF008729">
    <property type="entry name" value="PRK11747.1"/>
    <property type="match status" value="1"/>
</dbReference>
<dbReference type="InterPro" id="IPR006554">
    <property type="entry name" value="Helicase-like_DEXD_c2"/>
</dbReference>
<dbReference type="GO" id="GO:0005524">
    <property type="term" value="F:ATP binding"/>
    <property type="evidence" value="ECO:0007669"/>
    <property type="project" value="UniProtKB-UniRule"/>
</dbReference>
<reference evidence="13 14" key="1">
    <citation type="submission" date="2013-07" db="EMBL/GenBank/DDBJ databases">
        <authorList>
            <person name="Genoscope - CEA"/>
        </authorList>
    </citation>
    <scope>NUCLEOTIDE SEQUENCE [LARGE SCALE GENOMIC DNA]</scope>
    <source>
        <strain evidence="13 14">G6</strain>
    </source>
</reference>
<dbReference type="GO" id="GO:0043139">
    <property type="term" value="F:5'-3' DNA helicase activity"/>
    <property type="evidence" value="ECO:0007669"/>
    <property type="project" value="UniProtKB-UniRule"/>
</dbReference>
<dbReference type="GO" id="GO:0051539">
    <property type="term" value="F:4 iron, 4 sulfur cluster binding"/>
    <property type="evidence" value="ECO:0007669"/>
    <property type="project" value="UniProtKB-UniRule"/>
</dbReference>
<dbReference type="Gene3D" id="3.40.50.300">
    <property type="entry name" value="P-loop containing nucleotide triphosphate hydrolases"/>
    <property type="match status" value="2"/>
</dbReference>
<dbReference type="InterPro" id="IPR014013">
    <property type="entry name" value="Helic_SF1/SF2_ATP-bd_DinG/Rad3"/>
</dbReference>
<evidence type="ECO:0000256" key="8">
    <source>
        <dbReference type="ARBA" id="ARBA00023014"/>
    </source>
</evidence>
<organism evidence="13 14">
    <name type="scientific">Xenorhabdus poinarii G6</name>
    <dbReference type="NCBI Taxonomy" id="1354304"/>
    <lineage>
        <taxon>Bacteria</taxon>
        <taxon>Pseudomonadati</taxon>
        <taxon>Pseudomonadota</taxon>
        <taxon>Gammaproteobacteria</taxon>
        <taxon>Enterobacterales</taxon>
        <taxon>Morganellaceae</taxon>
        <taxon>Xenorhabdus</taxon>
    </lineage>
</organism>
<feature type="binding site" evidence="11">
    <location>
        <position position="194"/>
    </location>
    <ligand>
        <name>[4Fe-4S] cluster</name>
        <dbReference type="ChEBI" id="CHEBI:49883"/>
    </ligand>
</feature>
<dbReference type="EMBL" id="FO704551">
    <property type="protein sequence ID" value="CDG21938.1"/>
    <property type="molecule type" value="Genomic_DNA"/>
</dbReference>
<feature type="binding site" evidence="11">
    <location>
        <position position="120"/>
    </location>
    <ligand>
        <name>[4Fe-4S] cluster</name>
        <dbReference type="ChEBI" id="CHEBI:49883"/>
    </ligand>
</feature>
<keyword evidence="2 11" id="KW-0479">Metal-binding</keyword>
<sequence>MALSSSIKNQISQWYKSLSTHIDGFVPRAPQRQMIAEVAKTLADAEGRHLVIEAPTGVGKTLSYLIPGIAVSRAEQKPLVVSTANVALQDQIYSKDLPLLRKIIPDLKFTGAFGRARYVCPRNLEAICAAEGEQIDLMFLLEDQTDIANSEERELCRRLRSDYTTFAWDGLRDHHKLALADPLWAKISTDKMNCLARNCPFYHRCPFFLARREIETADVVVANHALVMAALESESVLPEAKNLLLVLDEGHHVPEVAREALEVEGEITLFQLNGQLDAFIRHVEQYLIQFRPTKPPALANIPRLLTHCETIREYVKQLAEITQALLPERGEAKEYVFTLGKLPESLLLCCQQLFKFTDGLRGLAEAILNDLSDQTARQDIVRLHRAILQASRTLGYFENMAKLWRLASQEASSHAPISKWLTRRDEKNQSHLYFHCAGIRVSEQLTQLLWRSIPHVVVTSATLRSLNSFARIQELTGLHENHDDRFIALSSPFVHEQQGRLLIPQMTQEPTIQNEMQHLEEMSRYFRAQVLAGKHQGMLVLFSSQRAMDGFLTLVTDLRLMLLVQGDQPRYRLVESHCQRIDEGQASVLVGLQSFAEGLDLKGDYLSQVHIHKIAFPPVTDPVIMTESEWLKSLKRYPFEVQSLPNASFNLIQQVGRLIRSHQCYGEVVIYDNRLLTKRYGSRLLNALPVFPIERPSVPAERELDIMKKDK</sequence>
<evidence type="ECO:0000256" key="4">
    <source>
        <dbReference type="ARBA" id="ARBA00022801"/>
    </source>
</evidence>
<proteinExistence type="inferred from homology"/>
<evidence type="ECO:0000256" key="2">
    <source>
        <dbReference type="ARBA" id="ARBA00022723"/>
    </source>
</evidence>
<comment type="similarity">
    <text evidence="11">Belongs to the helicase family. DinG subfamily. Type 1 sub-subfamily.</text>
</comment>
<comment type="catalytic activity">
    <reaction evidence="11">
        <text>ATP + H2O = ADP + phosphate + H(+)</text>
        <dbReference type="Rhea" id="RHEA:13065"/>
        <dbReference type="ChEBI" id="CHEBI:15377"/>
        <dbReference type="ChEBI" id="CHEBI:15378"/>
        <dbReference type="ChEBI" id="CHEBI:30616"/>
        <dbReference type="ChEBI" id="CHEBI:43474"/>
        <dbReference type="ChEBI" id="CHEBI:456216"/>
        <dbReference type="EC" id="5.6.2.3"/>
    </reaction>
</comment>
<evidence type="ECO:0000256" key="10">
    <source>
        <dbReference type="ARBA" id="ARBA00023235"/>
    </source>
</evidence>
<keyword evidence="14" id="KW-1185">Reference proteome</keyword>
<evidence type="ECO:0000256" key="9">
    <source>
        <dbReference type="ARBA" id="ARBA00023125"/>
    </source>
</evidence>
<dbReference type="SUPFAM" id="SSF52540">
    <property type="entry name" value="P-loop containing nucleoside triphosphate hydrolases"/>
    <property type="match status" value="1"/>
</dbReference>
<evidence type="ECO:0000256" key="6">
    <source>
        <dbReference type="ARBA" id="ARBA00022840"/>
    </source>
</evidence>
<protein>
    <recommendedName>
        <fullName evidence="11">ATP-dependent DNA helicase DinG</fullName>
        <ecNumber evidence="11">5.6.2.3</ecNumber>
    </recommendedName>
    <alternativeName>
        <fullName evidence="11">DNA 5'-3' helicase DinG</fullName>
    </alternativeName>
</protein>
<dbReference type="GO" id="GO:0009432">
    <property type="term" value="P:SOS response"/>
    <property type="evidence" value="ECO:0007669"/>
    <property type="project" value="TreeGrafter"/>
</dbReference>
<feature type="binding site" evidence="11">
    <location>
        <position position="199"/>
    </location>
    <ligand>
        <name>[4Fe-4S] cluster</name>
        <dbReference type="ChEBI" id="CHEBI:49883"/>
    </ligand>
</feature>
<comment type="cofactor">
    <cofactor evidence="11">
        <name>[4Fe-4S] cluster</name>
        <dbReference type="ChEBI" id="CHEBI:49883"/>
    </cofactor>
    <text evidence="11">Binds 1 [4Fe-4S] cluster.</text>
</comment>
<feature type="domain" description="Helicase ATP-binding" evidence="12">
    <location>
        <begin position="17"/>
        <end position="294"/>
    </location>
</feature>
<dbReference type="Pfam" id="PF06733">
    <property type="entry name" value="DEAD_2"/>
    <property type="match status" value="1"/>
</dbReference>
<evidence type="ECO:0000256" key="1">
    <source>
        <dbReference type="ARBA" id="ARBA00022485"/>
    </source>
</evidence>
<comment type="function">
    <text evidence="11">DNA-dependent ATPase and 5'-3' DNA helicase. Unwinds D-loops, R-loops, forked DNA and G-quadruplex DNA.</text>
</comment>
<name>A0A068R406_9GAMM</name>
<dbReference type="InterPro" id="IPR010614">
    <property type="entry name" value="RAD3-like_helicase_DEAD"/>
</dbReference>
<evidence type="ECO:0000256" key="7">
    <source>
        <dbReference type="ARBA" id="ARBA00023004"/>
    </source>
</evidence>
<dbReference type="InterPro" id="IPR027417">
    <property type="entry name" value="P-loop_NTPase"/>
</dbReference>
<dbReference type="InterPro" id="IPR045028">
    <property type="entry name" value="DinG/Rad3-like"/>
</dbReference>
<feature type="binding site" evidence="11">
    <location>
        <position position="205"/>
    </location>
    <ligand>
        <name>[4Fe-4S] cluster</name>
        <dbReference type="ChEBI" id="CHEBI:49883"/>
    </ligand>
</feature>
<keyword evidence="4 11" id="KW-0378">Hydrolase</keyword>
<dbReference type="Pfam" id="PF00270">
    <property type="entry name" value="DEAD"/>
    <property type="match status" value="1"/>
</dbReference>
<dbReference type="GO" id="GO:0046872">
    <property type="term" value="F:metal ion binding"/>
    <property type="evidence" value="ECO:0007669"/>
    <property type="project" value="UniProtKB-KW"/>
</dbReference>
<dbReference type="RefSeq" id="WP_045958993.1">
    <property type="nucleotide sequence ID" value="NZ_FO704551.1"/>
</dbReference>
<evidence type="ECO:0000256" key="11">
    <source>
        <dbReference type="HAMAP-Rule" id="MF_02205"/>
    </source>
</evidence>
<dbReference type="HOGENOM" id="CLU_012117_4_1_6"/>
<dbReference type="GO" id="GO:0016887">
    <property type="term" value="F:ATP hydrolysis activity"/>
    <property type="evidence" value="ECO:0007669"/>
    <property type="project" value="RHEA"/>
</dbReference>
<dbReference type="PANTHER" id="PTHR11472">
    <property type="entry name" value="DNA REPAIR DEAD HELICASE RAD3/XP-D SUBFAMILY MEMBER"/>
    <property type="match status" value="1"/>
</dbReference>
<dbReference type="AlphaFoldDB" id="A0A068R406"/>